<evidence type="ECO:0000313" key="2">
    <source>
        <dbReference type="Proteomes" id="UP000184357"/>
    </source>
</evidence>
<dbReference type="EMBL" id="FQWV01000003">
    <property type="protein sequence ID" value="SHH01584.1"/>
    <property type="molecule type" value="Genomic_DNA"/>
</dbReference>
<sequence>MSVTRRSVLRQLAAASDATRQETTTIEALAAMLDADERAVESHLYGLQACDLARARPDGTARVTITGEELLELDTDKLVIVDAATPNAES</sequence>
<dbReference type="Gene3D" id="1.10.10.10">
    <property type="entry name" value="Winged helix-like DNA-binding domain superfamily/Winged helix DNA-binding domain"/>
    <property type="match status" value="1"/>
</dbReference>
<reference evidence="1 2" key="1">
    <citation type="submission" date="2016-11" db="EMBL/GenBank/DDBJ databases">
        <authorList>
            <person name="Jaros S."/>
            <person name="Januszkiewicz K."/>
            <person name="Wedrychowicz H."/>
        </authorList>
    </citation>
    <scope>NUCLEOTIDE SEQUENCE [LARGE SCALE GENOMIC DNA]</scope>
    <source>
        <strain evidence="1 2">DSM 9297</strain>
    </source>
</reference>
<gene>
    <name evidence="1" type="ORF">SAMN05443636_1619</name>
</gene>
<dbReference type="InterPro" id="IPR036388">
    <property type="entry name" value="WH-like_DNA-bd_sf"/>
</dbReference>
<dbReference type="STRING" id="43928.SAMN05443636_1619"/>
<name>A0A1M5PIF3_9EURY</name>
<evidence type="ECO:0008006" key="3">
    <source>
        <dbReference type="Google" id="ProtNLM"/>
    </source>
</evidence>
<protein>
    <recommendedName>
        <fullName evidence="3">ArsR family transcriptional regulator</fullName>
    </recommendedName>
</protein>
<dbReference type="Proteomes" id="UP000184357">
    <property type="component" value="Unassembled WGS sequence"/>
</dbReference>
<dbReference type="AlphaFoldDB" id="A0A1M5PIF3"/>
<accession>A0A1M5PIF3</accession>
<keyword evidence="2" id="KW-1185">Reference proteome</keyword>
<organism evidence="1 2">
    <name type="scientific">Halobaculum gomorrense</name>
    <dbReference type="NCBI Taxonomy" id="43928"/>
    <lineage>
        <taxon>Archaea</taxon>
        <taxon>Methanobacteriati</taxon>
        <taxon>Methanobacteriota</taxon>
        <taxon>Stenosarchaea group</taxon>
        <taxon>Halobacteria</taxon>
        <taxon>Halobacteriales</taxon>
        <taxon>Haloferacaceae</taxon>
        <taxon>Halobaculum</taxon>
    </lineage>
</organism>
<proteinExistence type="predicted"/>
<evidence type="ECO:0000313" key="1">
    <source>
        <dbReference type="EMBL" id="SHH01584.1"/>
    </source>
</evidence>